<dbReference type="Gene3D" id="3.30.40.10">
    <property type="entry name" value="Zinc/RING finger domain, C3HC4 (zinc finger)"/>
    <property type="match status" value="1"/>
</dbReference>
<feature type="domain" description="RING-type" evidence="3">
    <location>
        <begin position="79"/>
        <end position="119"/>
    </location>
</feature>
<evidence type="ECO:0000313" key="4">
    <source>
        <dbReference type="EMBL" id="KAK9767640.1"/>
    </source>
</evidence>
<evidence type="ECO:0000259" key="3">
    <source>
        <dbReference type="PROSITE" id="PS50089"/>
    </source>
</evidence>
<feature type="signal peptide" evidence="2">
    <location>
        <begin position="1"/>
        <end position="27"/>
    </location>
</feature>
<dbReference type="SMART" id="SM00184">
    <property type="entry name" value="RING"/>
    <property type="match status" value="1"/>
</dbReference>
<reference evidence="4 5" key="1">
    <citation type="submission" date="2023-04" db="EMBL/GenBank/DDBJ databases">
        <title>Genome of Basidiobolus ranarum AG-B5.</title>
        <authorList>
            <person name="Stajich J.E."/>
            <person name="Carter-House D."/>
            <person name="Gryganskyi A."/>
        </authorList>
    </citation>
    <scope>NUCLEOTIDE SEQUENCE [LARGE SCALE GENOMIC DNA]</scope>
    <source>
        <strain evidence="4 5">AG-B5</strain>
    </source>
</reference>
<dbReference type="PANTHER" id="PTHR22765:SF434">
    <property type="entry name" value="GB|AAD18119.1-RELATED"/>
    <property type="match status" value="1"/>
</dbReference>
<dbReference type="InterPro" id="IPR013083">
    <property type="entry name" value="Znf_RING/FYVE/PHD"/>
</dbReference>
<evidence type="ECO:0000256" key="1">
    <source>
        <dbReference type="PROSITE-ProRule" id="PRU00175"/>
    </source>
</evidence>
<sequence>MSTFLSVTSFLFTPLSLLLYVYQSSQTLEFDEDDFFEMYIAGNSQIDMDSTMQANAPLREEILKCLPSASEIECSEHTCAICREDSNDCQMRRLPCHHIFHEDCLFPWLRRVNSCPLCRCRVELEA</sequence>
<evidence type="ECO:0000256" key="2">
    <source>
        <dbReference type="SAM" id="SignalP"/>
    </source>
</evidence>
<name>A0ABR2X1K0_9FUNG</name>
<dbReference type="InterPro" id="IPR001841">
    <property type="entry name" value="Znf_RING"/>
</dbReference>
<keyword evidence="1" id="KW-0863">Zinc-finger</keyword>
<dbReference type="PROSITE" id="PS50089">
    <property type="entry name" value="ZF_RING_2"/>
    <property type="match status" value="1"/>
</dbReference>
<dbReference type="InterPro" id="IPR051826">
    <property type="entry name" value="E3_ubiquitin-ligase_domain"/>
</dbReference>
<keyword evidence="1" id="KW-0862">Zinc</keyword>
<protein>
    <recommendedName>
        <fullName evidence="3">RING-type domain-containing protein</fullName>
    </recommendedName>
</protein>
<keyword evidence="1" id="KW-0479">Metal-binding</keyword>
<dbReference type="Proteomes" id="UP001479436">
    <property type="component" value="Unassembled WGS sequence"/>
</dbReference>
<dbReference type="EMBL" id="JASJQH010000064">
    <property type="protein sequence ID" value="KAK9767640.1"/>
    <property type="molecule type" value="Genomic_DNA"/>
</dbReference>
<dbReference type="PANTHER" id="PTHR22765">
    <property type="entry name" value="RING FINGER AND PROTEASE ASSOCIATED DOMAIN-CONTAINING"/>
    <property type="match status" value="1"/>
</dbReference>
<dbReference type="Pfam" id="PF13639">
    <property type="entry name" value="zf-RING_2"/>
    <property type="match status" value="1"/>
</dbReference>
<comment type="caution">
    <text evidence="4">The sequence shown here is derived from an EMBL/GenBank/DDBJ whole genome shotgun (WGS) entry which is preliminary data.</text>
</comment>
<gene>
    <name evidence="4" type="ORF">K7432_002406</name>
</gene>
<organism evidence="4 5">
    <name type="scientific">Basidiobolus ranarum</name>
    <dbReference type="NCBI Taxonomy" id="34480"/>
    <lineage>
        <taxon>Eukaryota</taxon>
        <taxon>Fungi</taxon>
        <taxon>Fungi incertae sedis</taxon>
        <taxon>Zoopagomycota</taxon>
        <taxon>Entomophthoromycotina</taxon>
        <taxon>Basidiobolomycetes</taxon>
        <taxon>Basidiobolales</taxon>
        <taxon>Basidiobolaceae</taxon>
        <taxon>Basidiobolus</taxon>
    </lineage>
</organism>
<proteinExistence type="predicted"/>
<evidence type="ECO:0000313" key="5">
    <source>
        <dbReference type="Proteomes" id="UP001479436"/>
    </source>
</evidence>
<keyword evidence="2" id="KW-0732">Signal</keyword>
<accession>A0ABR2X1K0</accession>
<feature type="chain" id="PRO_5046662684" description="RING-type domain-containing protein" evidence="2">
    <location>
        <begin position="28"/>
        <end position="126"/>
    </location>
</feature>
<keyword evidence="5" id="KW-1185">Reference proteome</keyword>
<dbReference type="SUPFAM" id="SSF57850">
    <property type="entry name" value="RING/U-box"/>
    <property type="match status" value="1"/>
</dbReference>